<feature type="transmembrane region" description="Helical" evidence="1">
    <location>
        <begin position="132"/>
        <end position="154"/>
    </location>
</feature>
<protein>
    <submittedName>
        <fullName evidence="2">DUF456 domain-containing protein</fullName>
    </submittedName>
</protein>
<evidence type="ECO:0000313" key="3">
    <source>
        <dbReference type="Proteomes" id="UP000233398"/>
    </source>
</evidence>
<comment type="caution">
    <text evidence="2">The sequence shown here is derived from an EMBL/GenBank/DDBJ whole genome shotgun (WGS) entry which is preliminary data.</text>
</comment>
<dbReference type="AlphaFoldDB" id="A0A2N0VEH2"/>
<accession>A0A2N0VEH2</accession>
<gene>
    <name evidence="2" type="ORF">CWD77_14380</name>
</gene>
<feature type="transmembrane region" description="Helical" evidence="1">
    <location>
        <begin position="84"/>
        <end position="112"/>
    </location>
</feature>
<keyword evidence="1" id="KW-0472">Membrane</keyword>
<dbReference type="PANTHER" id="PTHR39165:SF1">
    <property type="entry name" value="DUF456 DOMAIN-CONTAINING PROTEIN"/>
    <property type="match status" value="1"/>
</dbReference>
<keyword evidence="3" id="KW-1185">Reference proteome</keyword>
<sequence>METILIIFGILLMITGLIGAFLPILPGLPFSYVGLLMLQLTENPPFSLRFMIVWAVIVVMIQFLEQIASVAGAKKMGASSYGIWGSIIGAVVGFFMFPPLGIVFGPIIGAYVGELINKKTSQEALRSAMGAVLGFFVSTFIKVIVALIMAYHFVVNAF</sequence>
<dbReference type="PANTHER" id="PTHR39165">
    <property type="entry name" value="IG HYPOTHETICAL 17883"/>
    <property type="match status" value="1"/>
</dbReference>
<reference evidence="2 3" key="1">
    <citation type="submission" date="2017-11" db="EMBL/GenBank/DDBJ databases">
        <title>Rhodohalobacter 15182 sp. nov., isolated from a salt lake.</title>
        <authorList>
            <person name="Han S."/>
        </authorList>
    </citation>
    <scope>NUCLEOTIDE SEQUENCE [LARGE SCALE GENOMIC DNA]</scope>
    <source>
        <strain evidence="2 3">15182</strain>
    </source>
</reference>
<evidence type="ECO:0000256" key="1">
    <source>
        <dbReference type="SAM" id="Phobius"/>
    </source>
</evidence>
<dbReference type="Proteomes" id="UP000233398">
    <property type="component" value="Unassembled WGS sequence"/>
</dbReference>
<feature type="transmembrane region" description="Helical" evidence="1">
    <location>
        <begin position="46"/>
        <end position="64"/>
    </location>
</feature>
<keyword evidence="1" id="KW-0812">Transmembrane</keyword>
<dbReference type="EMBL" id="PISP01000006">
    <property type="protein sequence ID" value="PKD42594.1"/>
    <property type="molecule type" value="Genomic_DNA"/>
</dbReference>
<name>A0A2N0VEH2_9BACT</name>
<evidence type="ECO:0000313" key="2">
    <source>
        <dbReference type="EMBL" id="PKD42594.1"/>
    </source>
</evidence>
<proteinExistence type="predicted"/>
<dbReference type="Pfam" id="PF04306">
    <property type="entry name" value="DUF456"/>
    <property type="match status" value="1"/>
</dbReference>
<dbReference type="InterPro" id="IPR007403">
    <property type="entry name" value="DUF456"/>
</dbReference>
<organism evidence="2 3">
    <name type="scientific">Rhodohalobacter barkolensis</name>
    <dbReference type="NCBI Taxonomy" id="2053187"/>
    <lineage>
        <taxon>Bacteria</taxon>
        <taxon>Pseudomonadati</taxon>
        <taxon>Balneolota</taxon>
        <taxon>Balneolia</taxon>
        <taxon>Balneolales</taxon>
        <taxon>Balneolaceae</taxon>
        <taxon>Rhodohalobacter</taxon>
    </lineage>
</organism>
<feature type="transmembrane region" description="Helical" evidence="1">
    <location>
        <begin position="6"/>
        <end position="25"/>
    </location>
</feature>
<keyword evidence="1" id="KW-1133">Transmembrane helix</keyword>
<dbReference type="RefSeq" id="WP_101074291.1">
    <property type="nucleotide sequence ID" value="NZ_PISP01000006.1"/>
</dbReference>
<dbReference type="OrthoDB" id="9808460at2"/>